<dbReference type="Proteomes" id="UP000184330">
    <property type="component" value="Unassembled WGS sequence"/>
</dbReference>
<reference evidence="3 4" key="1">
    <citation type="submission" date="2016-03" db="EMBL/GenBank/DDBJ databases">
        <authorList>
            <person name="Ploux O."/>
        </authorList>
    </citation>
    <scope>NUCLEOTIDE SEQUENCE [LARGE SCALE GENOMIC DNA]</scope>
    <source>
        <strain evidence="3 4">UAMH 11012</strain>
    </source>
</reference>
<accession>A0A1L7WPN6</accession>
<name>A0A1L7WPN6_9HELO</name>
<evidence type="ECO:0000313" key="4">
    <source>
        <dbReference type="Proteomes" id="UP000184330"/>
    </source>
</evidence>
<keyword evidence="4" id="KW-1185">Reference proteome</keyword>
<feature type="transmembrane region" description="Helical" evidence="2">
    <location>
        <begin position="12"/>
        <end position="31"/>
    </location>
</feature>
<keyword evidence="2" id="KW-1133">Transmembrane helix</keyword>
<dbReference type="EMBL" id="FJOG01000005">
    <property type="protein sequence ID" value="CZR54734.1"/>
    <property type="molecule type" value="Genomic_DNA"/>
</dbReference>
<organism evidence="3 4">
    <name type="scientific">Phialocephala subalpina</name>
    <dbReference type="NCBI Taxonomy" id="576137"/>
    <lineage>
        <taxon>Eukaryota</taxon>
        <taxon>Fungi</taxon>
        <taxon>Dikarya</taxon>
        <taxon>Ascomycota</taxon>
        <taxon>Pezizomycotina</taxon>
        <taxon>Leotiomycetes</taxon>
        <taxon>Helotiales</taxon>
        <taxon>Mollisiaceae</taxon>
        <taxon>Phialocephala</taxon>
        <taxon>Phialocephala fortinii species complex</taxon>
    </lineage>
</organism>
<dbReference type="AlphaFoldDB" id="A0A1L7WPN6"/>
<feature type="compositionally biased region" description="Basic and acidic residues" evidence="1">
    <location>
        <begin position="247"/>
        <end position="265"/>
    </location>
</feature>
<proteinExistence type="predicted"/>
<gene>
    <name evidence="3" type="ORF">PAC_04618</name>
</gene>
<sequence length="288" mass="32605">MSSIQEYTTSILFSCVGVLAFATFVVFGIFINRFISTYGFHLNEFKKYDTLARMLSSETTQMRKDVELDHTADCLTKIRNKELLSQADNLDNGIRIALAAWEDITDPEDDSPTGKFGSWKLDIESKGDKMIKGRRRSHGRWVIALMRKKCREGLEKRMAMEKELGSVYNEVMSRKIDLQSNLFNRRIASGHEPLSPSSRTVSHREQTPQRALYHALPKFDFDHEQGIDAVPKGIDLSTGLLTPPTTPEKKHERERSVDVTGRDGKGMYIGIEGGEREWAVGVLDSSSK</sequence>
<evidence type="ECO:0000256" key="1">
    <source>
        <dbReference type="SAM" id="MobiDB-lite"/>
    </source>
</evidence>
<keyword evidence="2" id="KW-0812">Transmembrane</keyword>
<feature type="region of interest" description="Disordered" evidence="1">
    <location>
        <begin position="234"/>
        <end position="268"/>
    </location>
</feature>
<evidence type="ECO:0000313" key="3">
    <source>
        <dbReference type="EMBL" id="CZR54734.1"/>
    </source>
</evidence>
<evidence type="ECO:0000256" key="2">
    <source>
        <dbReference type="SAM" id="Phobius"/>
    </source>
</evidence>
<keyword evidence="2" id="KW-0472">Membrane</keyword>
<dbReference type="OrthoDB" id="3557686at2759"/>
<protein>
    <submittedName>
        <fullName evidence="3">Uncharacterized protein</fullName>
    </submittedName>
</protein>